<keyword evidence="1" id="KW-0732">Signal</keyword>
<evidence type="ECO:0000259" key="3">
    <source>
        <dbReference type="Pfam" id="PF05426"/>
    </source>
</evidence>
<name>A0ABV4NRH2_9GAMM</name>
<dbReference type="EMBL" id="JBGMEL010000019">
    <property type="protein sequence ID" value="MFA0792129.1"/>
    <property type="molecule type" value="Genomic_DNA"/>
</dbReference>
<evidence type="ECO:0000256" key="1">
    <source>
        <dbReference type="ARBA" id="ARBA00022729"/>
    </source>
</evidence>
<gene>
    <name evidence="4" type="ORF">ACCI51_16395</name>
</gene>
<dbReference type="RefSeq" id="WP_371844538.1">
    <property type="nucleotide sequence ID" value="NZ_JBGMEL010000019.1"/>
</dbReference>
<dbReference type="Gene3D" id="1.50.10.100">
    <property type="entry name" value="Chondroitin AC/alginate lyase"/>
    <property type="match status" value="1"/>
</dbReference>
<keyword evidence="5" id="KW-1185">Reference proteome</keyword>
<dbReference type="GO" id="GO:0016829">
    <property type="term" value="F:lyase activity"/>
    <property type="evidence" value="ECO:0007669"/>
    <property type="project" value="UniProtKB-KW"/>
</dbReference>
<protein>
    <submittedName>
        <fullName evidence="4">Alginate lyase family protein</fullName>
    </submittedName>
</protein>
<dbReference type="InterPro" id="IPR008397">
    <property type="entry name" value="Alginate_lyase_dom"/>
</dbReference>
<keyword evidence="2 4" id="KW-0456">Lyase</keyword>
<sequence>MLNFRSFIAQLPYARQVKRRIDKALNPNGRDVGFPSDRMKSDRKNCVVSTCPEIGISPLTVESFCLYRIIGNDLVPRHKKGQSRDNLAFILEYEPDLIDCEKRFVVNRIVDPEEELQIINLLESTGYPYIHIPFDWEEYRKVGWDIEGIPCDFAPYASTLRELPAPLRAAIIMRTYRYKNNYAMNNNGARNIALQDGRGRAKWVLPWDGNCFLTENSWGEIRRSVISNSKLPYHIVPMARITDNEDLLNPSFRPEAIEEPQVLFRADAKEEFNTEYSYGRRPKVELFWRLGVPGKWDKWPIEPWDLPCPDYSSDAGDFSYAGWVARLFSGKAELEKQRDHKAWVGRGEARTEAITGMLDHLDAKALDVNLEQHKLIFINPNNASRKHNVILEQLKISADQALDRGPYSVAHKTTLPPGGNRHDYWHPAPYYWPNPLKIPGLPYIRRDGQRVPGTRMYEPLSDRYDRTRLQRLFDDTYVLALAWYHFGDEQYGKHGASFVRYWFLDSDTAMTPHLDFAQVRRGYNKNRGAASGIIEFKDLYYFLDAVRVLELGKFLSEKEISAFKTWLGTYLHWLQHSKQGVEERSALNNHGTYYDLQVSAICAFLGEAKLLRETLRDSRFRLLAQFDEHGYQPHEMKRTNTAHYCCFNLQGWFNLCRIAEAAGEDIWNFSGRSGNGIQKGAEWFLSYAEKSWPYKQIDNFDSQRFLPIAFGYEHQYGQFDYKDEFKLPEISSAKPLFHPHDGVRPFWNLEFGATGYYRLKVESAGVA</sequence>
<evidence type="ECO:0000256" key="2">
    <source>
        <dbReference type="ARBA" id="ARBA00023239"/>
    </source>
</evidence>
<feature type="domain" description="Alginate lyase" evidence="3">
    <location>
        <begin position="409"/>
        <end position="689"/>
    </location>
</feature>
<dbReference type="Proteomes" id="UP001569414">
    <property type="component" value="Unassembled WGS sequence"/>
</dbReference>
<proteinExistence type="predicted"/>
<evidence type="ECO:0000313" key="5">
    <source>
        <dbReference type="Proteomes" id="UP001569414"/>
    </source>
</evidence>
<reference evidence="4 5" key="1">
    <citation type="submission" date="2024-08" db="EMBL/GenBank/DDBJ databases">
        <authorList>
            <person name="Ishaq N."/>
        </authorList>
    </citation>
    <scope>NUCLEOTIDE SEQUENCE [LARGE SCALE GENOMIC DNA]</scope>
    <source>
        <strain evidence="4 5">JCM 30400</strain>
    </source>
</reference>
<accession>A0ABV4NRH2</accession>
<evidence type="ECO:0000313" key="4">
    <source>
        <dbReference type="EMBL" id="MFA0792129.1"/>
    </source>
</evidence>
<organism evidence="4 5">
    <name type="scientific">Microbulbifer echini</name>
    <dbReference type="NCBI Taxonomy" id="1529067"/>
    <lineage>
        <taxon>Bacteria</taxon>
        <taxon>Pseudomonadati</taxon>
        <taxon>Pseudomonadota</taxon>
        <taxon>Gammaproteobacteria</taxon>
        <taxon>Cellvibrionales</taxon>
        <taxon>Microbulbiferaceae</taxon>
        <taxon>Microbulbifer</taxon>
    </lineage>
</organism>
<comment type="caution">
    <text evidence="4">The sequence shown here is derived from an EMBL/GenBank/DDBJ whole genome shotgun (WGS) entry which is preliminary data.</text>
</comment>
<dbReference type="InterPro" id="IPR008929">
    <property type="entry name" value="Chondroitin_lyas"/>
</dbReference>
<dbReference type="Pfam" id="PF05426">
    <property type="entry name" value="Alginate_lyase"/>
    <property type="match status" value="1"/>
</dbReference>
<dbReference type="SUPFAM" id="SSF48230">
    <property type="entry name" value="Chondroitin AC/alginate lyase"/>
    <property type="match status" value="1"/>
</dbReference>